<keyword evidence="4" id="KW-1185">Reference proteome</keyword>
<evidence type="ECO:0000313" key="3">
    <source>
        <dbReference type="EMBL" id="AGS70655.1"/>
    </source>
</evidence>
<dbReference type="CDD" id="cd07043">
    <property type="entry name" value="STAS_anti-anti-sigma_factors"/>
    <property type="match status" value="1"/>
</dbReference>
<dbReference type="SUPFAM" id="SSF52091">
    <property type="entry name" value="SpoIIaa-like"/>
    <property type="match status" value="1"/>
</dbReference>
<feature type="region of interest" description="Disordered" evidence="1">
    <location>
        <begin position="126"/>
        <end position="147"/>
    </location>
</feature>
<gene>
    <name evidence="3" type="ORF">B446_19205</name>
</gene>
<dbReference type="KEGG" id="sci:B446_19205"/>
<proteinExistence type="predicted"/>
<reference evidence="4" key="1">
    <citation type="submission" date="2012-10" db="EMBL/GenBank/DDBJ databases">
        <title>The complete genome sequence of Streptomyces collinus Tu 365.</title>
        <authorList>
            <person name="Ruckert C."/>
            <person name="Szczepanowski R."/>
            <person name="Goesmann A."/>
            <person name="Pross E.K."/>
            <person name="Musiol E.M."/>
            <person name="Blin K."/>
            <person name="Wohlleben W."/>
            <person name="Puhler A."/>
            <person name="Weber T."/>
            <person name="Kalinowski J."/>
        </authorList>
    </citation>
    <scope>NUCLEOTIDE SEQUENCE [LARGE SCALE GENOMIC DNA]</scope>
    <source>
        <strain evidence="4">DSM 40733 / Tue 365</strain>
    </source>
</reference>
<dbReference type="HOGENOM" id="CLU_115403_1_0_11"/>
<organism evidence="3 4">
    <name type="scientific">Streptomyces collinus (strain DSM 40733 / Tue 365)</name>
    <dbReference type="NCBI Taxonomy" id="1214242"/>
    <lineage>
        <taxon>Bacteria</taxon>
        <taxon>Bacillati</taxon>
        <taxon>Actinomycetota</taxon>
        <taxon>Actinomycetes</taxon>
        <taxon>Kitasatosporales</taxon>
        <taxon>Streptomycetaceae</taxon>
        <taxon>Streptomyces</taxon>
    </lineage>
</organism>
<dbReference type="GO" id="GO:0043856">
    <property type="term" value="F:anti-sigma factor antagonist activity"/>
    <property type="evidence" value="ECO:0007669"/>
    <property type="project" value="TreeGrafter"/>
</dbReference>
<dbReference type="PANTHER" id="PTHR33495">
    <property type="entry name" value="ANTI-SIGMA FACTOR ANTAGONIST TM_1081-RELATED-RELATED"/>
    <property type="match status" value="1"/>
</dbReference>
<evidence type="ECO:0000313" key="4">
    <source>
        <dbReference type="Proteomes" id="UP000015423"/>
    </source>
</evidence>
<dbReference type="Pfam" id="PF13466">
    <property type="entry name" value="STAS_2"/>
    <property type="match status" value="1"/>
</dbReference>
<evidence type="ECO:0000259" key="2">
    <source>
        <dbReference type="PROSITE" id="PS50801"/>
    </source>
</evidence>
<sequence length="147" mass="15403">MQHPSHPARTRTAPGVPCTRGHAAAKHLAPGRAVTSYATSGDRVRVTVRGELDLVSGNRLRGPLGEALTASTTGLDLDLSELAFCDCAGLTVLMELRLRALSRGKTVVIRRSGAATDRLLRLLGAQDLFSPPGPHGPSPRPLTPATA</sequence>
<dbReference type="InterPro" id="IPR002645">
    <property type="entry name" value="STAS_dom"/>
</dbReference>
<feature type="compositionally biased region" description="Pro residues" evidence="1">
    <location>
        <begin position="131"/>
        <end position="147"/>
    </location>
</feature>
<dbReference type="InterPro" id="IPR036513">
    <property type="entry name" value="STAS_dom_sf"/>
</dbReference>
<name>S5VQM5_STRC3</name>
<dbReference type="STRING" id="1214242.B446_19205"/>
<feature type="domain" description="STAS" evidence="2">
    <location>
        <begin position="46"/>
        <end position="124"/>
    </location>
</feature>
<reference evidence="3 4" key="2">
    <citation type="journal article" date="2013" name="J. Biotechnol.">
        <title>Complete genome sequence of the kirromycin producer Streptomyces collinus Tu 365 consisting of a linear chromosome and two linear plasmids.</title>
        <authorList>
            <person name="Ruckert C."/>
            <person name="Szczepanowski R."/>
            <person name="Albersmeier A."/>
            <person name="Goesmann A."/>
            <person name="Iftime D."/>
            <person name="Musiol E.M."/>
            <person name="Blin K."/>
            <person name="Wohlleben W."/>
            <person name="Puhler A."/>
            <person name="Kalinowski J."/>
            <person name="Weber T."/>
        </authorList>
    </citation>
    <scope>NUCLEOTIDE SEQUENCE [LARGE SCALE GENOMIC DNA]</scope>
    <source>
        <strain evidence="4">DSM 40733 / Tue 365</strain>
    </source>
</reference>
<dbReference type="AlphaFoldDB" id="S5VQM5"/>
<dbReference type="PATRIC" id="fig|1214242.5.peg.3932"/>
<dbReference type="RefSeq" id="WP_020941114.1">
    <property type="nucleotide sequence ID" value="NC_021985.1"/>
</dbReference>
<dbReference type="EMBL" id="CP006259">
    <property type="protein sequence ID" value="AGS70655.1"/>
    <property type="molecule type" value="Genomic_DNA"/>
</dbReference>
<dbReference type="Gene3D" id="3.30.750.24">
    <property type="entry name" value="STAS domain"/>
    <property type="match status" value="1"/>
</dbReference>
<accession>S5VQM5</accession>
<dbReference type="PROSITE" id="PS50801">
    <property type="entry name" value="STAS"/>
    <property type="match status" value="1"/>
</dbReference>
<dbReference type="InterPro" id="IPR058548">
    <property type="entry name" value="MlaB-like_STAS"/>
</dbReference>
<dbReference type="PANTHER" id="PTHR33495:SF2">
    <property type="entry name" value="ANTI-SIGMA FACTOR ANTAGONIST TM_1081-RELATED"/>
    <property type="match status" value="1"/>
</dbReference>
<dbReference type="Proteomes" id="UP000015423">
    <property type="component" value="Chromosome"/>
</dbReference>
<evidence type="ECO:0000256" key="1">
    <source>
        <dbReference type="SAM" id="MobiDB-lite"/>
    </source>
</evidence>
<protein>
    <recommendedName>
        <fullName evidence="2">STAS domain-containing protein</fullName>
    </recommendedName>
</protein>